<dbReference type="SMART" id="SM00321">
    <property type="entry name" value="WSC"/>
    <property type="match status" value="2"/>
</dbReference>
<dbReference type="Pfam" id="PF01822">
    <property type="entry name" value="WSC"/>
    <property type="match status" value="2"/>
</dbReference>
<feature type="chain" id="PRO_5046656246" evidence="4">
    <location>
        <begin position="19"/>
        <end position="276"/>
    </location>
</feature>
<keyword evidence="4" id="KW-0732">Signal</keyword>
<evidence type="ECO:0000313" key="8">
    <source>
        <dbReference type="Proteomes" id="UP001595075"/>
    </source>
</evidence>
<dbReference type="PROSITE" id="PS50941">
    <property type="entry name" value="CHIT_BIND_I_2"/>
    <property type="match status" value="1"/>
</dbReference>
<gene>
    <name evidence="7" type="ORF">VTL71DRAFT_9270</name>
</gene>
<evidence type="ECO:0000256" key="2">
    <source>
        <dbReference type="ARBA" id="ARBA00022737"/>
    </source>
</evidence>
<dbReference type="Gene3D" id="3.30.60.10">
    <property type="entry name" value="Endochitinase-like"/>
    <property type="match status" value="1"/>
</dbReference>
<reference evidence="7 8" key="1">
    <citation type="journal article" date="2024" name="Commun. Biol.">
        <title>Comparative genomic analysis of thermophilic fungi reveals convergent evolutionary adaptations and gene losses.</title>
        <authorList>
            <person name="Steindorff A.S."/>
            <person name="Aguilar-Pontes M.V."/>
            <person name="Robinson A.J."/>
            <person name="Andreopoulos B."/>
            <person name="LaButti K."/>
            <person name="Kuo A."/>
            <person name="Mondo S."/>
            <person name="Riley R."/>
            <person name="Otillar R."/>
            <person name="Haridas S."/>
            <person name="Lipzen A."/>
            <person name="Grimwood J."/>
            <person name="Schmutz J."/>
            <person name="Clum A."/>
            <person name="Reid I.D."/>
            <person name="Moisan M.C."/>
            <person name="Butler G."/>
            <person name="Nguyen T.T.M."/>
            <person name="Dewar K."/>
            <person name="Conant G."/>
            <person name="Drula E."/>
            <person name="Henrissat B."/>
            <person name="Hansel C."/>
            <person name="Singer S."/>
            <person name="Hutchinson M.I."/>
            <person name="de Vries R.P."/>
            <person name="Natvig D.O."/>
            <person name="Powell A.J."/>
            <person name="Tsang A."/>
            <person name="Grigoriev I.V."/>
        </authorList>
    </citation>
    <scope>NUCLEOTIDE SEQUENCE [LARGE SCALE GENOMIC DNA]</scope>
    <source>
        <strain evidence="7 8">CBS 494.80</strain>
    </source>
</reference>
<evidence type="ECO:0000256" key="3">
    <source>
        <dbReference type="PROSITE-ProRule" id="PRU00261"/>
    </source>
</evidence>
<keyword evidence="2" id="KW-0677">Repeat</keyword>
<feature type="domain" description="WSC" evidence="6">
    <location>
        <begin position="92"/>
        <end position="184"/>
    </location>
</feature>
<dbReference type="CDD" id="cd11618">
    <property type="entry name" value="ChtBD1_1"/>
    <property type="match status" value="1"/>
</dbReference>
<dbReference type="PANTHER" id="PTHR45964:SF5">
    <property type="entry name" value="WSCD FAMILY MEMBER CG9164"/>
    <property type="match status" value="1"/>
</dbReference>
<comment type="caution">
    <text evidence="7">The sequence shown here is derived from an EMBL/GenBank/DDBJ whole genome shotgun (WGS) entry which is preliminary data.</text>
</comment>
<keyword evidence="1 3" id="KW-0147">Chitin-binding</keyword>
<dbReference type="SUPFAM" id="SSF57016">
    <property type="entry name" value="Plant lectins/antimicrobial peptides"/>
    <property type="match status" value="1"/>
</dbReference>
<protein>
    <submittedName>
        <fullName evidence="7">Uncharacterized protein</fullName>
    </submittedName>
</protein>
<feature type="disulfide bond" evidence="3">
    <location>
        <begin position="59"/>
        <end position="73"/>
    </location>
</feature>
<organism evidence="7 8">
    <name type="scientific">Oculimacula yallundae</name>
    <dbReference type="NCBI Taxonomy" id="86028"/>
    <lineage>
        <taxon>Eukaryota</taxon>
        <taxon>Fungi</taxon>
        <taxon>Dikarya</taxon>
        <taxon>Ascomycota</taxon>
        <taxon>Pezizomycotina</taxon>
        <taxon>Leotiomycetes</taxon>
        <taxon>Helotiales</taxon>
        <taxon>Ploettnerulaceae</taxon>
        <taxon>Oculimacula</taxon>
    </lineage>
</organism>
<evidence type="ECO:0000259" key="5">
    <source>
        <dbReference type="PROSITE" id="PS50941"/>
    </source>
</evidence>
<dbReference type="InterPro" id="IPR036861">
    <property type="entry name" value="Endochitinase-like_sf"/>
</dbReference>
<dbReference type="InterPro" id="IPR001002">
    <property type="entry name" value="Chitin-bd_1"/>
</dbReference>
<dbReference type="PANTHER" id="PTHR45964">
    <property type="entry name" value="WSCD FAMILY MEMBER CG9164"/>
    <property type="match status" value="1"/>
</dbReference>
<evidence type="ECO:0000256" key="4">
    <source>
        <dbReference type="SAM" id="SignalP"/>
    </source>
</evidence>
<dbReference type="InterPro" id="IPR002889">
    <property type="entry name" value="WSC_carb-bd"/>
</dbReference>
<dbReference type="InterPro" id="IPR051589">
    <property type="entry name" value="Sialate-O-sulfotransferase"/>
</dbReference>
<feature type="domain" description="Chitin-binding type-1" evidence="5">
    <location>
        <begin position="39"/>
        <end position="86"/>
    </location>
</feature>
<proteinExistence type="predicted"/>
<dbReference type="Proteomes" id="UP001595075">
    <property type="component" value="Unassembled WGS sequence"/>
</dbReference>
<evidence type="ECO:0000256" key="1">
    <source>
        <dbReference type="ARBA" id="ARBA00022669"/>
    </source>
</evidence>
<evidence type="ECO:0000313" key="7">
    <source>
        <dbReference type="EMBL" id="KAL2060629.1"/>
    </source>
</evidence>
<comment type="caution">
    <text evidence="3">Lacks conserved residue(s) required for the propagation of feature annotation.</text>
</comment>
<feature type="domain" description="WSC" evidence="6">
    <location>
        <begin position="186"/>
        <end position="276"/>
    </location>
</feature>
<accession>A0ABR4BSJ7</accession>
<dbReference type="PROSITE" id="PS51212">
    <property type="entry name" value="WSC"/>
    <property type="match status" value="2"/>
</dbReference>
<dbReference type="EMBL" id="JAZHXI010000021">
    <property type="protein sequence ID" value="KAL2060629.1"/>
    <property type="molecule type" value="Genomic_DNA"/>
</dbReference>
<keyword evidence="8" id="KW-1185">Reference proteome</keyword>
<feature type="signal peptide" evidence="4">
    <location>
        <begin position="1"/>
        <end position="18"/>
    </location>
</feature>
<name>A0ABR4BSJ7_9HELO</name>
<evidence type="ECO:0000259" key="6">
    <source>
        <dbReference type="PROSITE" id="PS51212"/>
    </source>
</evidence>
<keyword evidence="3" id="KW-1015">Disulfide bond</keyword>
<sequence length="276" mass="28135">MFSLKVLVLCSSIALATARDVIGLQARDAGIFKRAVSIDGVCGGYNNTNTCTGSGFGTCCSLFGYCGTDDAHCGYGCQSGYGNCVTKQPAVTWASIGCYTDSGASRTLRTAANVGGNTVEICTAACAAAGFSLAGMEFGSQCFCDNAISGAGVLADPATCNKACPGNPLEICGGGDRLSVYKVTPTWQTVGCYTDTTNARTLSASYNIAGNTNEKCQAACQAGGFKYSGTEFGNQCFCGNSIAPTGQVTGDCLTPCQGDATSKCGGINRLSLNVYM</sequence>